<dbReference type="RefSeq" id="WP_029428381.1">
    <property type="nucleotide sequence ID" value="NZ_CP012801.1"/>
</dbReference>
<dbReference type="InterPro" id="IPR000782">
    <property type="entry name" value="FAS1_domain"/>
</dbReference>
<protein>
    <submittedName>
        <fullName evidence="2">Fasciclin domain protein</fullName>
    </submittedName>
</protein>
<dbReference type="Gene3D" id="2.30.180.10">
    <property type="entry name" value="FAS1 domain"/>
    <property type="match status" value="1"/>
</dbReference>
<sequence>MKLKYYKITLVLLVLPFLFTSCELLGLDYQDSYDYDYDAGMPSNKIDMSAFEFIQSRTDIFSLLGEAILYAGVENEFKRSGVTYLLPTNTAFNSETSTDLSYFQTHQLTYIDDETGEPVSYAPISMTAYPKEQVKEFLLYHIVQGKYTFTNLPAESTWFETIASADTAKVNMYLLKDRDPNIAFNNFNGHYKSSIKPRTSNLYNSDGSYMHVLDSWLDRPTKEQLNMK</sequence>
<dbReference type="SUPFAM" id="SSF82153">
    <property type="entry name" value="FAS1 domain"/>
    <property type="match status" value="1"/>
</dbReference>
<organism evidence="2 3">
    <name type="scientific">Bacteroides cellulosilyticus</name>
    <dbReference type="NCBI Taxonomy" id="246787"/>
    <lineage>
        <taxon>Bacteria</taxon>
        <taxon>Pseudomonadati</taxon>
        <taxon>Bacteroidota</taxon>
        <taxon>Bacteroidia</taxon>
        <taxon>Bacteroidales</taxon>
        <taxon>Bacteroidaceae</taxon>
        <taxon>Bacteroides</taxon>
    </lineage>
</organism>
<dbReference type="KEGG" id="bcel:BcellWH2_01180"/>
<reference evidence="2 3" key="1">
    <citation type="journal article" date="2015" name="Science">
        <title>Genetic determinants of in vivo fitness and diet responsiveness in multiple human gut Bacteroides.</title>
        <authorList>
            <person name="Wu M."/>
            <person name="McNulty N.P."/>
            <person name="Rodionov D.A."/>
            <person name="Khoroshkin M.S."/>
            <person name="Griffin N.W."/>
            <person name="Cheng J."/>
            <person name="Latreille P."/>
            <person name="Kerstetter R.A."/>
            <person name="Terrapon N."/>
            <person name="Henrissat B."/>
            <person name="Osterman A.L."/>
            <person name="Gordon J.I."/>
        </authorList>
    </citation>
    <scope>NUCLEOTIDE SEQUENCE [LARGE SCALE GENOMIC DNA]</scope>
    <source>
        <strain evidence="2 3">WH2</strain>
    </source>
</reference>
<evidence type="ECO:0000313" key="3">
    <source>
        <dbReference type="Proteomes" id="UP000061809"/>
    </source>
</evidence>
<gene>
    <name evidence="2" type="ORF">BcellWH2_01180</name>
</gene>
<feature type="domain" description="FAS1" evidence="1">
    <location>
        <begin position="47"/>
        <end position="217"/>
    </location>
</feature>
<accession>A0A0P0G8B5</accession>
<dbReference type="PROSITE" id="PS50213">
    <property type="entry name" value="FAS1"/>
    <property type="match status" value="1"/>
</dbReference>
<evidence type="ECO:0000313" key="2">
    <source>
        <dbReference type="EMBL" id="ALJ58442.1"/>
    </source>
</evidence>
<dbReference type="InterPro" id="IPR036378">
    <property type="entry name" value="FAS1_dom_sf"/>
</dbReference>
<proteinExistence type="predicted"/>
<dbReference type="Proteomes" id="UP000061809">
    <property type="component" value="Chromosome"/>
</dbReference>
<dbReference type="PROSITE" id="PS51257">
    <property type="entry name" value="PROKAR_LIPOPROTEIN"/>
    <property type="match status" value="1"/>
</dbReference>
<dbReference type="PATRIC" id="fig|246787.4.peg.1218"/>
<dbReference type="EMBL" id="CP012801">
    <property type="protein sequence ID" value="ALJ58442.1"/>
    <property type="molecule type" value="Genomic_DNA"/>
</dbReference>
<dbReference type="AlphaFoldDB" id="A0A0P0G8B5"/>
<evidence type="ECO:0000259" key="1">
    <source>
        <dbReference type="PROSITE" id="PS50213"/>
    </source>
</evidence>
<name>A0A0P0G8B5_9BACE</name>